<dbReference type="CDD" id="cd02247">
    <property type="entry name" value="cupin_pirin_C"/>
    <property type="match status" value="1"/>
</dbReference>
<dbReference type="PANTHER" id="PTHR13903">
    <property type="entry name" value="PIRIN-RELATED"/>
    <property type="match status" value="1"/>
</dbReference>
<dbReference type="Pfam" id="PF02678">
    <property type="entry name" value="Pirin"/>
    <property type="match status" value="1"/>
</dbReference>
<feature type="domain" description="Pirin N-terminal" evidence="4">
    <location>
        <begin position="2"/>
        <end position="103"/>
    </location>
</feature>
<feature type="binding site" evidence="2">
    <location>
        <position position="39"/>
    </location>
    <ligand>
        <name>Fe cation</name>
        <dbReference type="ChEBI" id="CHEBI:24875"/>
    </ligand>
</feature>
<comment type="similarity">
    <text evidence="1 3">Belongs to the pirin family.</text>
</comment>
<dbReference type="AlphaFoldDB" id="A0A6A5Y6C8"/>
<sequence length="275" mass="30330">MRVRRSIGTSQLRNLTPFLMLDHLDSRLGSAGNAGAPDHPHRGQETISYVLSGGIDHEDFAGNHGTLEAGDLQFMTAGRGIMHSEIPRVDSEDTPNIGLQLWVDLPKALKYCEPRYRNLKAKDIPHAVADDGKVKCKVISGQAFGVESWKELSYTPVWFLHFVLLPKGKFKLPLPKGWNAFLYVLSGEISVEDGDQTRTYNRFTNVVLEKEGDSVGVEAVEGASDEASFIIIAGMPLDQPVVQYGPFVATSKAEVMQAVVDFRTGQNGFERAVNW</sequence>
<evidence type="ECO:0008006" key="8">
    <source>
        <dbReference type="Google" id="ProtNLM"/>
    </source>
</evidence>
<dbReference type="GeneID" id="54281700"/>
<keyword evidence="2" id="KW-0479">Metal-binding</keyword>
<gene>
    <name evidence="6" type="ORF">BU24DRAFT_366187</name>
</gene>
<evidence type="ECO:0000313" key="6">
    <source>
        <dbReference type="EMBL" id="KAF2020311.1"/>
    </source>
</evidence>
<feature type="binding site" evidence="2">
    <location>
        <position position="83"/>
    </location>
    <ligand>
        <name>Fe cation</name>
        <dbReference type="ChEBI" id="CHEBI:24875"/>
    </ligand>
</feature>
<dbReference type="InterPro" id="IPR011051">
    <property type="entry name" value="RmlC_Cupin_sf"/>
</dbReference>
<dbReference type="InterPro" id="IPR014710">
    <property type="entry name" value="RmlC-like_jellyroll"/>
</dbReference>
<dbReference type="PIRSF" id="PIRSF006232">
    <property type="entry name" value="Pirin"/>
    <property type="match status" value="1"/>
</dbReference>
<evidence type="ECO:0000256" key="3">
    <source>
        <dbReference type="RuleBase" id="RU003457"/>
    </source>
</evidence>
<evidence type="ECO:0000256" key="2">
    <source>
        <dbReference type="PIRSR" id="PIRSR006232-1"/>
    </source>
</evidence>
<dbReference type="InterPro" id="IPR012093">
    <property type="entry name" value="Pirin"/>
</dbReference>
<feature type="binding site" evidence="2">
    <location>
        <position position="41"/>
    </location>
    <ligand>
        <name>Fe cation</name>
        <dbReference type="ChEBI" id="CHEBI:24875"/>
    </ligand>
</feature>
<reference evidence="6" key="1">
    <citation type="journal article" date="2020" name="Stud. Mycol.">
        <title>101 Dothideomycetes genomes: a test case for predicting lifestyles and emergence of pathogens.</title>
        <authorList>
            <person name="Haridas S."/>
            <person name="Albert R."/>
            <person name="Binder M."/>
            <person name="Bloem J."/>
            <person name="Labutti K."/>
            <person name="Salamov A."/>
            <person name="Andreopoulos B."/>
            <person name="Baker S."/>
            <person name="Barry K."/>
            <person name="Bills G."/>
            <person name="Bluhm B."/>
            <person name="Cannon C."/>
            <person name="Castanera R."/>
            <person name="Culley D."/>
            <person name="Daum C."/>
            <person name="Ezra D."/>
            <person name="Gonzalez J."/>
            <person name="Henrissat B."/>
            <person name="Kuo A."/>
            <person name="Liang C."/>
            <person name="Lipzen A."/>
            <person name="Lutzoni F."/>
            <person name="Magnuson J."/>
            <person name="Mondo S."/>
            <person name="Nolan M."/>
            <person name="Ohm R."/>
            <person name="Pangilinan J."/>
            <person name="Park H.-J."/>
            <person name="Ramirez L."/>
            <person name="Alfaro M."/>
            <person name="Sun H."/>
            <person name="Tritt A."/>
            <person name="Yoshinaga Y."/>
            <person name="Zwiers L.-H."/>
            <person name="Turgeon B."/>
            <person name="Goodwin S."/>
            <person name="Spatafora J."/>
            <person name="Crous P."/>
            <person name="Grigoriev I."/>
        </authorList>
    </citation>
    <scope>NUCLEOTIDE SEQUENCE</scope>
    <source>
        <strain evidence="6">CBS 175.79</strain>
    </source>
</reference>
<evidence type="ECO:0000259" key="5">
    <source>
        <dbReference type="Pfam" id="PF05726"/>
    </source>
</evidence>
<dbReference type="OrthoDB" id="198735at2759"/>
<evidence type="ECO:0000259" key="4">
    <source>
        <dbReference type="Pfam" id="PF02678"/>
    </source>
</evidence>
<dbReference type="Pfam" id="PF05726">
    <property type="entry name" value="Pirin_C"/>
    <property type="match status" value="1"/>
</dbReference>
<dbReference type="EMBL" id="ML978067">
    <property type="protein sequence ID" value="KAF2020311.1"/>
    <property type="molecule type" value="Genomic_DNA"/>
</dbReference>
<dbReference type="CDD" id="cd02909">
    <property type="entry name" value="cupin_pirin_N"/>
    <property type="match status" value="1"/>
</dbReference>
<name>A0A6A5Y6C8_9PLEO</name>
<evidence type="ECO:0000313" key="7">
    <source>
        <dbReference type="Proteomes" id="UP000799778"/>
    </source>
</evidence>
<dbReference type="GO" id="GO:0046872">
    <property type="term" value="F:metal ion binding"/>
    <property type="evidence" value="ECO:0007669"/>
    <property type="project" value="UniProtKB-KW"/>
</dbReference>
<comment type="cofactor">
    <cofactor evidence="2">
        <name>Fe cation</name>
        <dbReference type="ChEBI" id="CHEBI:24875"/>
    </cofactor>
    <text evidence="2">Binds 1 Fe cation per subunit.</text>
</comment>
<dbReference type="Proteomes" id="UP000799778">
    <property type="component" value="Unassembled WGS sequence"/>
</dbReference>
<protein>
    <recommendedName>
        <fullName evidence="8">RmlC-like cupin</fullName>
    </recommendedName>
</protein>
<feature type="binding site" evidence="2">
    <location>
        <position position="85"/>
    </location>
    <ligand>
        <name>Fe cation</name>
        <dbReference type="ChEBI" id="CHEBI:24875"/>
    </ligand>
</feature>
<dbReference type="PANTHER" id="PTHR13903:SF8">
    <property type="entry name" value="PIRIN"/>
    <property type="match status" value="1"/>
</dbReference>
<feature type="domain" description="Pirin C-terminal" evidence="5">
    <location>
        <begin position="160"/>
        <end position="268"/>
    </location>
</feature>
<dbReference type="InterPro" id="IPR008778">
    <property type="entry name" value="Pirin_C_dom"/>
</dbReference>
<dbReference type="Gene3D" id="2.60.120.10">
    <property type="entry name" value="Jelly Rolls"/>
    <property type="match status" value="2"/>
</dbReference>
<keyword evidence="2" id="KW-0408">Iron</keyword>
<organism evidence="6 7">
    <name type="scientific">Aaosphaeria arxii CBS 175.79</name>
    <dbReference type="NCBI Taxonomy" id="1450172"/>
    <lineage>
        <taxon>Eukaryota</taxon>
        <taxon>Fungi</taxon>
        <taxon>Dikarya</taxon>
        <taxon>Ascomycota</taxon>
        <taxon>Pezizomycotina</taxon>
        <taxon>Dothideomycetes</taxon>
        <taxon>Pleosporomycetidae</taxon>
        <taxon>Pleosporales</taxon>
        <taxon>Pleosporales incertae sedis</taxon>
        <taxon>Aaosphaeria</taxon>
    </lineage>
</organism>
<keyword evidence="7" id="KW-1185">Reference proteome</keyword>
<feature type="non-terminal residue" evidence="6">
    <location>
        <position position="275"/>
    </location>
</feature>
<dbReference type="SUPFAM" id="SSF51182">
    <property type="entry name" value="RmlC-like cupins"/>
    <property type="match status" value="1"/>
</dbReference>
<proteinExistence type="inferred from homology"/>
<dbReference type="InterPro" id="IPR003829">
    <property type="entry name" value="Pirin_N_dom"/>
</dbReference>
<accession>A0A6A5Y6C8</accession>
<evidence type="ECO:0000256" key="1">
    <source>
        <dbReference type="ARBA" id="ARBA00008416"/>
    </source>
</evidence>
<dbReference type="RefSeq" id="XP_033388650.1">
    <property type="nucleotide sequence ID" value="XM_033524303.1"/>
</dbReference>